<dbReference type="InParanoid" id="S8FHE5"/>
<organism evidence="3 4">
    <name type="scientific">Fomitopsis schrenkii</name>
    <name type="common">Brown rot fungus</name>
    <dbReference type="NCBI Taxonomy" id="2126942"/>
    <lineage>
        <taxon>Eukaryota</taxon>
        <taxon>Fungi</taxon>
        <taxon>Dikarya</taxon>
        <taxon>Basidiomycota</taxon>
        <taxon>Agaricomycotina</taxon>
        <taxon>Agaricomycetes</taxon>
        <taxon>Polyporales</taxon>
        <taxon>Fomitopsis</taxon>
    </lineage>
</organism>
<dbReference type="OrthoDB" id="2687798at2759"/>
<feature type="region of interest" description="Disordered" evidence="1">
    <location>
        <begin position="32"/>
        <end position="142"/>
    </location>
</feature>
<protein>
    <submittedName>
        <fullName evidence="3">Uncharacterized protein</fullName>
    </submittedName>
</protein>
<name>S8FHE5_FOMSC</name>
<feature type="compositionally biased region" description="Basic and acidic residues" evidence="1">
    <location>
        <begin position="292"/>
        <end position="303"/>
    </location>
</feature>
<dbReference type="EMBL" id="KE504146">
    <property type="protein sequence ID" value="EPT00831.1"/>
    <property type="molecule type" value="Genomic_DNA"/>
</dbReference>
<evidence type="ECO:0000313" key="4">
    <source>
        <dbReference type="Proteomes" id="UP000015241"/>
    </source>
</evidence>
<dbReference type="Proteomes" id="UP000015241">
    <property type="component" value="Unassembled WGS sequence"/>
</dbReference>
<evidence type="ECO:0000313" key="3">
    <source>
        <dbReference type="EMBL" id="EPT00831.1"/>
    </source>
</evidence>
<keyword evidence="2" id="KW-0732">Signal</keyword>
<feature type="compositionally biased region" description="Polar residues" evidence="1">
    <location>
        <begin position="202"/>
        <end position="213"/>
    </location>
</feature>
<feature type="compositionally biased region" description="Basic and acidic residues" evidence="1">
    <location>
        <begin position="323"/>
        <end position="336"/>
    </location>
</feature>
<feature type="signal peptide" evidence="2">
    <location>
        <begin position="1"/>
        <end position="20"/>
    </location>
</feature>
<feature type="compositionally biased region" description="Gly residues" evidence="1">
    <location>
        <begin position="163"/>
        <end position="179"/>
    </location>
</feature>
<feature type="compositionally biased region" description="Basic and acidic residues" evidence="1">
    <location>
        <begin position="266"/>
        <end position="282"/>
    </location>
</feature>
<feature type="compositionally biased region" description="Basic and acidic residues" evidence="1">
    <location>
        <begin position="214"/>
        <end position="235"/>
    </location>
</feature>
<feature type="compositionally biased region" description="Polar residues" evidence="1">
    <location>
        <begin position="113"/>
        <end position="123"/>
    </location>
</feature>
<feature type="compositionally biased region" description="Basic residues" evidence="1">
    <location>
        <begin position="254"/>
        <end position="265"/>
    </location>
</feature>
<feature type="compositionally biased region" description="Basic and acidic residues" evidence="1">
    <location>
        <begin position="353"/>
        <end position="374"/>
    </location>
</feature>
<evidence type="ECO:0000256" key="2">
    <source>
        <dbReference type="SAM" id="SignalP"/>
    </source>
</evidence>
<keyword evidence="4" id="KW-1185">Reference proteome</keyword>
<reference evidence="3 4" key="1">
    <citation type="journal article" date="2012" name="Science">
        <title>The Paleozoic origin of enzymatic lignin decomposition reconstructed from 31 fungal genomes.</title>
        <authorList>
            <person name="Floudas D."/>
            <person name="Binder M."/>
            <person name="Riley R."/>
            <person name="Barry K."/>
            <person name="Blanchette R.A."/>
            <person name="Henrissat B."/>
            <person name="Martinez A.T."/>
            <person name="Otillar R."/>
            <person name="Spatafora J.W."/>
            <person name="Yadav J.S."/>
            <person name="Aerts A."/>
            <person name="Benoit I."/>
            <person name="Boyd A."/>
            <person name="Carlson A."/>
            <person name="Copeland A."/>
            <person name="Coutinho P.M."/>
            <person name="de Vries R.P."/>
            <person name="Ferreira P."/>
            <person name="Findley K."/>
            <person name="Foster B."/>
            <person name="Gaskell J."/>
            <person name="Glotzer D."/>
            <person name="Gorecki P."/>
            <person name="Heitman J."/>
            <person name="Hesse C."/>
            <person name="Hori C."/>
            <person name="Igarashi K."/>
            <person name="Jurgens J.A."/>
            <person name="Kallen N."/>
            <person name="Kersten P."/>
            <person name="Kohler A."/>
            <person name="Kuees U."/>
            <person name="Kumar T.K.A."/>
            <person name="Kuo A."/>
            <person name="LaButti K."/>
            <person name="Larrondo L.F."/>
            <person name="Lindquist E."/>
            <person name="Ling A."/>
            <person name="Lombard V."/>
            <person name="Lucas S."/>
            <person name="Lundell T."/>
            <person name="Martin R."/>
            <person name="McLaughlin D.J."/>
            <person name="Morgenstern I."/>
            <person name="Morin E."/>
            <person name="Murat C."/>
            <person name="Nagy L.G."/>
            <person name="Nolan M."/>
            <person name="Ohm R.A."/>
            <person name="Patyshakuliyeva A."/>
            <person name="Rokas A."/>
            <person name="Ruiz-Duenas F.J."/>
            <person name="Sabat G."/>
            <person name="Salamov A."/>
            <person name="Samejima M."/>
            <person name="Schmutz J."/>
            <person name="Slot J.C."/>
            <person name="St John F."/>
            <person name="Stenlid J."/>
            <person name="Sun H."/>
            <person name="Sun S."/>
            <person name="Syed K."/>
            <person name="Tsang A."/>
            <person name="Wiebenga A."/>
            <person name="Young D."/>
            <person name="Pisabarro A."/>
            <person name="Eastwood D.C."/>
            <person name="Martin F."/>
            <person name="Cullen D."/>
            <person name="Grigoriev I.V."/>
            <person name="Hibbett D.S."/>
        </authorList>
    </citation>
    <scope>NUCLEOTIDE SEQUENCE</scope>
    <source>
        <strain evidence="4">FP-58527</strain>
    </source>
</reference>
<gene>
    <name evidence="3" type="ORF">FOMPIDRAFT_126648</name>
</gene>
<feature type="compositionally biased region" description="Basic and acidic residues" evidence="1">
    <location>
        <begin position="82"/>
        <end position="92"/>
    </location>
</feature>
<feature type="compositionally biased region" description="Polar residues" evidence="1">
    <location>
        <begin position="46"/>
        <end position="55"/>
    </location>
</feature>
<feature type="region of interest" description="Disordered" evidence="1">
    <location>
        <begin position="154"/>
        <end position="374"/>
    </location>
</feature>
<sequence>MKFTATFALIACLLTGLVAAGPIIQVDKRAVDVTSGGGQPGRDSHLSQGSVGTRNNLHRGDVQDQAARAGQSNADKSPLDAASREGGMKASHEGLSGNPEGVGFAEQVGGASATDSHSASGGQNAAAAECMHGKQEATPPGFLDSMKSALAFETTSGEVKQNRGGGEGVTGTGTFGGLKGEQRQQKRALHTSAPTRMATGGDRTTTGQAPESSRQPRDRTHSEQNEHLKHREETGSAHVSKGKGNAAENPSLPSHKKRRSFHTSSRRLEEKHTADSYFKDIDSTPPQSSKTHQVDSSDNKVVRPNEPATGDFSRAGMQTKEYATVDKDEPYDAPGKDEEEQLKYGGINNKTDTVSKPEEGPEGEAKGGRTPERK</sequence>
<dbReference type="eggNOG" id="ENOG502SX56">
    <property type="taxonomic scope" value="Eukaryota"/>
</dbReference>
<dbReference type="AlphaFoldDB" id="S8FHE5"/>
<accession>S8FHE5</accession>
<evidence type="ECO:0000256" key="1">
    <source>
        <dbReference type="SAM" id="MobiDB-lite"/>
    </source>
</evidence>
<feature type="chain" id="PRO_5004551427" evidence="2">
    <location>
        <begin position="21"/>
        <end position="374"/>
    </location>
</feature>
<dbReference type="HOGENOM" id="CLU_036222_0_0_1"/>
<proteinExistence type="predicted"/>